<feature type="non-terminal residue" evidence="3">
    <location>
        <position position="1"/>
    </location>
</feature>
<gene>
    <name evidence="3" type="ORF">JG687_00017838</name>
</gene>
<keyword evidence="2" id="KW-0560">Oxidoreductase</keyword>
<accession>A0A8T1TQD3</accession>
<evidence type="ECO:0000313" key="3">
    <source>
        <dbReference type="EMBL" id="KAG6944490.1"/>
    </source>
</evidence>
<evidence type="ECO:0000313" key="4">
    <source>
        <dbReference type="Proteomes" id="UP000688947"/>
    </source>
</evidence>
<dbReference type="PANTHER" id="PTHR24320">
    <property type="entry name" value="RETINOL DEHYDROGENASE"/>
    <property type="match status" value="1"/>
</dbReference>
<dbReference type="InterPro" id="IPR002347">
    <property type="entry name" value="SDR_fam"/>
</dbReference>
<protein>
    <submittedName>
        <fullName evidence="3">Uncharacterized protein</fullName>
    </submittedName>
</protein>
<dbReference type="GO" id="GO:0016491">
    <property type="term" value="F:oxidoreductase activity"/>
    <property type="evidence" value="ECO:0007669"/>
    <property type="project" value="UniProtKB-KW"/>
</dbReference>
<comment type="caution">
    <text evidence="3">The sequence shown here is derived from an EMBL/GenBank/DDBJ whole genome shotgun (WGS) entry which is preliminary data.</text>
</comment>
<comment type="similarity">
    <text evidence="1">Belongs to the short-chain dehydrogenases/reductases (SDR) family.</text>
</comment>
<reference evidence="3" key="1">
    <citation type="submission" date="2021-01" db="EMBL/GenBank/DDBJ databases">
        <title>Phytophthora aleatoria, a newly-described species from Pinus radiata is distinct from Phytophthora cactorum isolates based on comparative genomics.</title>
        <authorList>
            <person name="Mcdougal R."/>
            <person name="Panda P."/>
            <person name="Williams N."/>
            <person name="Studholme D.J."/>
        </authorList>
    </citation>
    <scope>NUCLEOTIDE SEQUENCE</scope>
    <source>
        <strain evidence="3">NZFS 3830</strain>
    </source>
</reference>
<dbReference type="Proteomes" id="UP000688947">
    <property type="component" value="Unassembled WGS sequence"/>
</dbReference>
<proteinExistence type="inferred from homology"/>
<sequence length="156" mass="17384">HHRDRSNSGIDFIRAFELARHGGDVVLACRNPERSAAAAEAIREEMKTDPGYGQIEEITLDTSLESSVKTFSDEFLKHHQKLDILVNNAGSKHFPGQLFMLENKHSETTVYGNSNVFFAFVLGCRLESAGISNITSVACHLPWARYPHCTPLSLLK</sequence>
<name>A0A8T1TQD3_9STRA</name>
<dbReference type="Pfam" id="PF00106">
    <property type="entry name" value="adh_short"/>
    <property type="match status" value="1"/>
</dbReference>
<dbReference type="OrthoDB" id="191139at2759"/>
<dbReference type="AlphaFoldDB" id="A0A8T1TQD3"/>
<evidence type="ECO:0000256" key="2">
    <source>
        <dbReference type="ARBA" id="ARBA00023002"/>
    </source>
</evidence>
<dbReference type="PANTHER" id="PTHR24320:SF148">
    <property type="entry name" value="NAD(P)-BINDING ROSSMANN-FOLD SUPERFAMILY PROTEIN"/>
    <property type="match status" value="1"/>
</dbReference>
<dbReference type="EMBL" id="JAENGZ010002210">
    <property type="protein sequence ID" value="KAG6944490.1"/>
    <property type="molecule type" value="Genomic_DNA"/>
</dbReference>
<organism evidence="3 4">
    <name type="scientific">Phytophthora cactorum</name>
    <dbReference type="NCBI Taxonomy" id="29920"/>
    <lineage>
        <taxon>Eukaryota</taxon>
        <taxon>Sar</taxon>
        <taxon>Stramenopiles</taxon>
        <taxon>Oomycota</taxon>
        <taxon>Peronosporomycetes</taxon>
        <taxon>Peronosporales</taxon>
        <taxon>Peronosporaceae</taxon>
        <taxon>Phytophthora</taxon>
    </lineage>
</organism>
<evidence type="ECO:0000256" key="1">
    <source>
        <dbReference type="ARBA" id="ARBA00006484"/>
    </source>
</evidence>